<keyword evidence="1" id="KW-0812">Transmembrane</keyword>
<keyword evidence="1" id="KW-0472">Membrane</keyword>
<proteinExistence type="predicted"/>
<protein>
    <recommendedName>
        <fullName evidence="2">DUF1648 domain-containing protein</fullName>
    </recommendedName>
</protein>
<dbReference type="AlphaFoldDB" id="A0A7W7BSC5"/>
<keyword evidence="4" id="KW-1185">Reference proteome</keyword>
<dbReference type="Pfam" id="PF07853">
    <property type="entry name" value="DUF1648"/>
    <property type="match status" value="1"/>
</dbReference>
<evidence type="ECO:0000313" key="4">
    <source>
        <dbReference type="Proteomes" id="UP000573729"/>
    </source>
</evidence>
<feature type="transmembrane region" description="Helical" evidence="1">
    <location>
        <begin position="187"/>
        <end position="205"/>
    </location>
</feature>
<comment type="caution">
    <text evidence="3">The sequence shown here is derived from an EMBL/GenBank/DDBJ whole genome shotgun (WGS) entry which is preliminary data.</text>
</comment>
<accession>A0A7W7BSC5</accession>
<dbReference type="EMBL" id="JACHMD010000001">
    <property type="protein sequence ID" value="MBB4666768.1"/>
    <property type="molecule type" value="Genomic_DNA"/>
</dbReference>
<evidence type="ECO:0000259" key="2">
    <source>
        <dbReference type="Pfam" id="PF07853"/>
    </source>
</evidence>
<feature type="transmembrane region" description="Helical" evidence="1">
    <location>
        <begin position="211"/>
        <end position="229"/>
    </location>
</feature>
<dbReference type="RefSeq" id="WP_184216605.1">
    <property type="nucleotide sequence ID" value="NZ_JACHMD010000001.1"/>
</dbReference>
<reference evidence="3 4" key="1">
    <citation type="submission" date="2020-08" db="EMBL/GenBank/DDBJ databases">
        <title>Sequencing the genomes of 1000 actinobacteria strains.</title>
        <authorList>
            <person name="Klenk H.-P."/>
        </authorList>
    </citation>
    <scope>NUCLEOTIDE SEQUENCE [LARGE SCALE GENOMIC DNA]</scope>
    <source>
        <strain evidence="3 4">DSM 24947</strain>
    </source>
</reference>
<organism evidence="3 4">
    <name type="scientific">Microbacterium marinum</name>
    <dbReference type="NCBI Taxonomy" id="421115"/>
    <lineage>
        <taxon>Bacteria</taxon>
        <taxon>Bacillati</taxon>
        <taxon>Actinomycetota</taxon>
        <taxon>Actinomycetes</taxon>
        <taxon>Micrococcales</taxon>
        <taxon>Microbacteriaceae</taxon>
        <taxon>Microbacterium</taxon>
    </lineage>
</organism>
<feature type="transmembrane region" description="Helical" evidence="1">
    <location>
        <begin position="128"/>
        <end position="148"/>
    </location>
</feature>
<feature type="domain" description="DUF1648" evidence="2">
    <location>
        <begin position="22"/>
        <end position="65"/>
    </location>
</feature>
<keyword evidence="1" id="KW-1133">Transmembrane helix</keyword>
<feature type="transmembrane region" description="Helical" evidence="1">
    <location>
        <begin position="58"/>
        <end position="81"/>
    </location>
</feature>
<name>A0A7W7BSC5_9MICO</name>
<evidence type="ECO:0000313" key="3">
    <source>
        <dbReference type="EMBL" id="MBB4666768.1"/>
    </source>
</evidence>
<gene>
    <name evidence="3" type="ORF">BKA24_001477</name>
</gene>
<evidence type="ECO:0000256" key="1">
    <source>
        <dbReference type="SAM" id="Phobius"/>
    </source>
</evidence>
<sequence length="330" mass="33514">MAVDLARVRSRFTLVALILPAIVVAAAVVIQALALPSLPGVVATHWGFDGTPDGFSPAWTVPVFTAVLGLGLPAVLFGVAFRSLRRGEHGAAYRLLGAVALGVAVLLSTLMTWTLVLQVGGADAQLPALVVVSSLLAGVAVGAVGWMLQPHAPWHPVATHTPDALPLAPGERVLWTQAVTVAPAGRVVLASAVALTVAVAVMVAVLTASTWATLLAGAIAVLLAIMVVASSRFHVRVDADGLTATSAVGWPRVAVPVADIVSAEVVNVSPMAEFGGWGLRWGPGGSLGVVLRAGEGIRVQRTNGRSVTVTVDDAATATALLAALAARRSA</sequence>
<feature type="transmembrane region" description="Helical" evidence="1">
    <location>
        <begin position="93"/>
        <end position="116"/>
    </location>
</feature>
<dbReference type="Proteomes" id="UP000573729">
    <property type="component" value="Unassembled WGS sequence"/>
</dbReference>
<dbReference type="InterPro" id="IPR012867">
    <property type="entry name" value="DUF1648"/>
</dbReference>
<feature type="transmembrane region" description="Helical" evidence="1">
    <location>
        <begin position="12"/>
        <end position="38"/>
    </location>
</feature>